<reference evidence="1" key="1">
    <citation type="submission" date="2021-06" db="EMBL/GenBank/DDBJ databases">
        <authorList>
            <person name="Kallberg Y."/>
            <person name="Tangrot J."/>
            <person name="Rosling A."/>
        </authorList>
    </citation>
    <scope>NUCLEOTIDE SEQUENCE</scope>
    <source>
        <strain evidence="1">CL356</strain>
    </source>
</reference>
<organism evidence="1 2">
    <name type="scientific">Acaulospora colombiana</name>
    <dbReference type="NCBI Taxonomy" id="27376"/>
    <lineage>
        <taxon>Eukaryota</taxon>
        <taxon>Fungi</taxon>
        <taxon>Fungi incertae sedis</taxon>
        <taxon>Mucoromycota</taxon>
        <taxon>Glomeromycotina</taxon>
        <taxon>Glomeromycetes</taxon>
        <taxon>Diversisporales</taxon>
        <taxon>Acaulosporaceae</taxon>
        <taxon>Acaulospora</taxon>
    </lineage>
</organism>
<proteinExistence type="predicted"/>
<evidence type="ECO:0000313" key="1">
    <source>
        <dbReference type="EMBL" id="CAG8444167.1"/>
    </source>
</evidence>
<gene>
    <name evidence="1" type="ORF">ACOLOM_LOCUS410</name>
</gene>
<accession>A0ACA9JZK2</accession>
<name>A0ACA9JZK2_9GLOM</name>
<keyword evidence="2" id="KW-1185">Reference proteome</keyword>
<evidence type="ECO:0000313" key="2">
    <source>
        <dbReference type="Proteomes" id="UP000789525"/>
    </source>
</evidence>
<comment type="caution">
    <text evidence="1">The sequence shown here is derived from an EMBL/GenBank/DDBJ whole genome shotgun (WGS) entry which is preliminary data.</text>
</comment>
<dbReference type="EMBL" id="CAJVPT010000403">
    <property type="protein sequence ID" value="CAG8444167.1"/>
    <property type="molecule type" value="Genomic_DNA"/>
</dbReference>
<sequence>MSDIRYEFANSTYSKAFVLIDLCATHTMKEIIMFMSKKINENEELTSAEKEYLLERTQRDADGYCVLSQTGSKRQCEYCINWSYAINYCEHCVRKYLTDNFSNWTSGNDEINAIIQECQESMVIPSRIVEWIPFGNLKNIEYKTRGGYASIFKARWKDGRFDKWNYEKQKLERRGSMDVILKQLDNSRNLKSKWFQETKTHLKCVTKANLNVVKCYGLTRDPTTGDYMLVLGHMNWVRPKIKKKTPEWYTSLMKGCWDANPENRPTSEEIFREVSERLRSIYRNELEVDFMTISDKASISGSEYTNKSRTDLTSDHSSKLYSFQNLLEPKNVNEGN</sequence>
<protein>
    <submittedName>
        <fullName evidence="1">10792_t:CDS:1</fullName>
    </submittedName>
</protein>
<dbReference type="Proteomes" id="UP000789525">
    <property type="component" value="Unassembled WGS sequence"/>
</dbReference>